<feature type="transmembrane region" description="Helical" evidence="4">
    <location>
        <begin position="116"/>
        <end position="135"/>
    </location>
</feature>
<evidence type="ECO:0000256" key="1">
    <source>
        <dbReference type="ARBA" id="ARBA00022692"/>
    </source>
</evidence>
<keyword evidence="2 4" id="KW-1133">Transmembrane helix</keyword>
<evidence type="ECO:0000313" key="6">
    <source>
        <dbReference type="Proteomes" id="UP000631181"/>
    </source>
</evidence>
<protein>
    <submittedName>
        <fullName evidence="5">ABC transporter type 1 superfamily protein</fullName>
    </submittedName>
</protein>
<evidence type="ECO:0000256" key="3">
    <source>
        <dbReference type="ARBA" id="ARBA00023136"/>
    </source>
</evidence>
<proteinExistence type="predicted"/>
<keyword evidence="1 4" id="KW-0812">Transmembrane</keyword>
<dbReference type="GO" id="GO:0005524">
    <property type="term" value="F:ATP binding"/>
    <property type="evidence" value="ECO:0007669"/>
    <property type="project" value="InterPro"/>
</dbReference>
<dbReference type="InterPro" id="IPR027417">
    <property type="entry name" value="P-loop_NTPase"/>
</dbReference>
<dbReference type="SUPFAM" id="SSF90123">
    <property type="entry name" value="ABC transporter transmembrane region"/>
    <property type="match status" value="1"/>
</dbReference>
<name>A0A8J8W7Y5_9EURO</name>
<organism evidence="5 6">
    <name type="scientific">Penicillium ucsense</name>
    <dbReference type="NCBI Taxonomy" id="2839758"/>
    <lineage>
        <taxon>Eukaryota</taxon>
        <taxon>Fungi</taxon>
        <taxon>Dikarya</taxon>
        <taxon>Ascomycota</taxon>
        <taxon>Pezizomycotina</taxon>
        <taxon>Eurotiomycetes</taxon>
        <taxon>Eurotiomycetidae</taxon>
        <taxon>Eurotiales</taxon>
        <taxon>Aspergillaceae</taxon>
        <taxon>Penicillium</taxon>
    </lineage>
</organism>
<keyword evidence="3 4" id="KW-0472">Membrane</keyword>
<dbReference type="Gene3D" id="3.40.50.300">
    <property type="entry name" value="P-loop containing nucleotide triphosphate hydrolases"/>
    <property type="match status" value="1"/>
</dbReference>
<accession>A0A8J8W7Y5</accession>
<evidence type="ECO:0000256" key="2">
    <source>
        <dbReference type="ARBA" id="ARBA00022989"/>
    </source>
</evidence>
<gene>
    <name evidence="5" type="ORF">PECM_003087</name>
</gene>
<reference evidence="5" key="1">
    <citation type="journal article" date="2020" name="Front. Microbiol.">
        <title>Gene regulatory networks of Penicillium echinulatum 2HH and Penicillium oxalicum 114-2 inferred by a computational biology approach.</title>
        <authorList>
            <person name="Lenz A.R."/>
            <person name="Galan-Vasquez E."/>
            <person name="Balbinot E."/>
            <person name="De Abreu F.P."/>
            <person name="De Oliveira N.S."/>
            <person name="Da Rosa L.O."/>
            <person name="De Avila E Silva S."/>
            <person name="Camassola M."/>
            <person name="Dillon A.J.P."/>
            <person name="Perez-Rueda E."/>
        </authorList>
    </citation>
    <scope>NUCLEOTIDE SEQUENCE</scope>
    <source>
        <strain evidence="5">S1M29</strain>
    </source>
</reference>
<dbReference type="AlphaFoldDB" id="A0A8J8W7Y5"/>
<comment type="caution">
    <text evidence="5">The sequence shown here is derived from an EMBL/GenBank/DDBJ whole genome shotgun (WGS) entry which is preliminary data.</text>
</comment>
<evidence type="ECO:0000313" key="5">
    <source>
        <dbReference type="EMBL" id="KAF7718119.1"/>
    </source>
</evidence>
<sequence>MRGCGVQKVHLSSAPLSNFSTFGAGAILNRLAQDVQLVDEHLSLAFANLRNLLCFTDLESKSQFCTILIDMLDDLATIPTFGWQAKVRSDSIERLGISQNPAYFLTCSRRLLKSNVVLDLSIASIAISSMFLTWLTKGSMVVRQMPGGYCPQTRVLRDIDMTVSANLEGITLSECFIAVPRDPFILSRASVQFNLDPHRDYGDDLILKGLEKTGLCRWSANLISQLQCHSPRSADHILFHGTSTSDFLSQFMSSFWSGSRDQIQIRAQPQDHLREAVIHNRKPIAILDEADSSLDRGKAETMQGLVKDIFMNQLHRHLHCTQNQQGAGC</sequence>
<dbReference type="Proteomes" id="UP000631181">
    <property type="component" value="Unassembled WGS sequence"/>
</dbReference>
<dbReference type="GO" id="GO:0016020">
    <property type="term" value="C:membrane"/>
    <property type="evidence" value="ECO:0007669"/>
    <property type="project" value="InterPro"/>
</dbReference>
<keyword evidence="6" id="KW-1185">Reference proteome</keyword>
<evidence type="ECO:0000256" key="4">
    <source>
        <dbReference type="SAM" id="Phobius"/>
    </source>
</evidence>
<dbReference type="EMBL" id="WIWV01000019">
    <property type="protein sequence ID" value="KAF7718119.1"/>
    <property type="molecule type" value="Genomic_DNA"/>
</dbReference>
<dbReference type="InterPro" id="IPR036640">
    <property type="entry name" value="ABC1_TM_sf"/>
</dbReference>